<dbReference type="SMART" id="SM00091">
    <property type="entry name" value="PAS"/>
    <property type="match status" value="3"/>
</dbReference>
<comment type="catalytic activity">
    <reaction evidence="1">
        <text>ATP + protein L-histidine = ADP + protein N-phospho-L-histidine.</text>
        <dbReference type="EC" id="2.7.13.3"/>
    </reaction>
</comment>
<dbReference type="CDD" id="cd00082">
    <property type="entry name" value="HisKA"/>
    <property type="match status" value="1"/>
</dbReference>
<dbReference type="PRINTS" id="PR00344">
    <property type="entry name" value="BCTRLSENSOR"/>
</dbReference>
<dbReference type="InterPro" id="IPR004358">
    <property type="entry name" value="Sig_transdc_His_kin-like_C"/>
</dbReference>
<dbReference type="Gene3D" id="1.10.287.130">
    <property type="match status" value="1"/>
</dbReference>
<dbReference type="EC" id="2.7.13.3" evidence="2"/>
<dbReference type="PANTHER" id="PTHR43304:SF1">
    <property type="entry name" value="PAC DOMAIN-CONTAINING PROTEIN"/>
    <property type="match status" value="1"/>
</dbReference>
<evidence type="ECO:0000256" key="3">
    <source>
        <dbReference type="ARBA" id="ARBA00022553"/>
    </source>
</evidence>
<organism evidence="8 9">
    <name type="scientific">Pseudozobellia thermophila</name>
    <dbReference type="NCBI Taxonomy" id="192903"/>
    <lineage>
        <taxon>Bacteria</taxon>
        <taxon>Pseudomonadati</taxon>
        <taxon>Bacteroidota</taxon>
        <taxon>Flavobacteriia</taxon>
        <taxon>Flavobacteriales</taxon>
        <taxon>Flavobacteriaceae</taxon>
        <taxon>Pseudozobellia</taxon>
    </lineage>
</organism>
<accession>A0A1M6IRX2</accession>
<dbReference type="InterPro" id="IPR000014">
    <property type="entry name" value="PAS"/>
</dbReference>
<gene>
    <name evidence="8" type="ORF">SAMN04488513_10497</name>
</gene>
<evidence type="ECO:0000313" key="9">
    <source>
        <dbReference type="Proteomes" id="UP000184543"/>
    </source>
</evidence>
<protein>
    <recommendedName>
        <fullName evidence="2">histidine kinase</fullName>
        <ecNumber evidence="2">2.7.13.3</ecNumber>
    </recommendedName>
</protein>
<dbReference type="SUPFAM" id="SSF47384">
    <property type="entry name" value="Homodimeric domain of signal transducing histidine kinase"/>
    <property type="match status" value="1"/>
</dbReference>
<evidence type="ECO:0000256" key="6">
    <source>
        <dbReference type="SAM" id="Coils"/>
    </source>
</evidence>
<sequence length="832" mass="95802">MYDRIKREKLAFLEGGGEMGKITREKDWSGSTMGPPETWPKSIKPILSLLLNSRFPMFLFWGPEYVCFYNDAYRPSLGKEGKHPMILGMKGKEAWPEIWDTIFPLLHQVRSGGESTWSENQLIPIYRNGSVEEVYWTFGYSPVKDEKGHIAGVFVTCTETTDSVASLKKLEESKNELQLAIDATDLGTWDYDPIKKLLKTNHRLKSWLGRSENDHLSFDDITGSISAEDKERVENALQEALTFHNGGKCDETFTLVNSRNRNKRVVRVVGRAWLDDAEKVYRFNGTMQDITEQQVIWDELKLKEERFRQLVQNAPIGIAIVDIDDFTVKIVNNMALNIWQKKEDDCQDRPLFEILPETKAGLKPILDKAIDSQKPQIGTEYPFMLDRNGVMAQGFFNFIFKPVVDKGQVSEIMLVAYEVTETVKAKFELEESEIQFKNIVEQSPIAMAILSGPELTIEMANDMMLTHFWHKKPEEVLQRSLTQVFPALRESQYVDQLNSVMQNGRPISRKDERIEVESGKGIRQMYVDYSYLPLRELDDTISKVMVVTNDNTNRVLTRFKLESFSRELEQQVLERTEMLKTANQKLQDSIQRLKNTNDELESFAYVASHDLKEPLRKVQMFMERIVSHEQETLSQKSLQYVSRIDNAVDRMRTLIDDLLSFSKTGRGEAELEKRDLREILEQVLDNLSEKIESTSTQVNYGKLGTAQIIPFQIRQVFQNLIENSIKFSKKGQAPVINIASKEVKGRDIEQKSINPEIDYYRLTFSDNGIGFASENSEKIFEIFQRLHGKLDYQGTGIGLAIVKKIMDNHNGWIRARSKTDEGATFELYLPKT</sequence>
<reference evidence="9" key="1">
    <citation type="submission" date="2016-11" db="EMBL/GenBank/DDBJ databases">
        <authorList>
            <person name="Varghese N."/>
            <person name="Submissions S."/>
        </authorList>
    </citation>
    <scope>NUCLEOTIDE SEQUENCE [LARGE SCALE GENOMIC DNA]</scope>
    <source>
        <strain evidence="9">DSM 19858</strain>
    </source>
</reference>
<dbReference type="Pfam" id="PF08448">
    <property type="entry name" value="PAS_4"/>
    <property type="match status" value="1"/>
</dbReference>
<dbReference type="InterPro" id="IPR035965">
    <property type="entry name" value="PAS-like_dom_sf"/>
</dbReference>
<evidence type="ECO:0000256" key="4">
    <source>
        <dbReference type="ARBA" id="ARBA00022679"/>
    </source>
</evidence>
<evidence type="ECO:0000256" key="1">
    <source>
        <dbReference type="ARBA" id="ARBA00000085"/>
    </source>
</evidence>
<dbReference type="Gene3D" id="3.30.450.20">
    <property type="entry name" value="PAS domain"/>
    <property type="match status" value="4"/>
</dbReference>
<dbReference type="STRING" id="192903.SAMN04488513_10497"/>
<keyword evidence="5" id="KW-0418">Kinase</keyword>
<dbReference type="Pfam" id="PF00512">
    <property type="entry name" value="HisKA"/>
    <property type="match status" value="1"/>
</dbReference>
<dbReference type="InterPro" id="IPR005467">
    <property type="entry name" value="His_kinase_dom"/>
</dbReference>
<evidence type="ECO:0000256" key="2">
    <source>
        <dbReference type="ARBA" id="ARBA00012438"/>
    </source>
</evidence>
<dbReference type="PANTHER" id="PTHR43304">
    <property type="entry name" value="PHYTOCHROME-LIKE PROTEIN CPH1"/>
    <property type="match status" value="1"/>
</dbReference>
<dbReference type="InterPro" id="IPR052162">
    <property type="entry name" value="Sensor_kinase/Photoreceptor"/>
</dbReference>
<evidence type="ECO:0000313" key="8">
    <source>
        <dbReference type="EMBL" id="SHJ37204.1"/>
    </source>
</evidence>
<evidence type="ECO:0000259" key="7">
    <source>
        <dbReference type="PROSITE" id="PS50109"/>
    </source>
</evidence>
<dbReference type="Proteomes" id="UP000184543">
    <property type="component" value="Unassembled WGS sequence"/>
</dbReference>
<dbReference type="Pfam" id="PF02518">
    <property type="entry name" value="HATPase_c"/>
    <property type="match status" value="1"/>
</dbReference>
<feature type="coiled-coil region" evidence="6">
    <location>
        <begin position="576"/>
        <end position="603"/>
    </location>
</feature>
<dbReference type="InterPro" id="IPR013656">
    <property type="entry name" value="PAS_4"/>
</dbReference>
<dbReference type="SMART" id="SM00388">
    <property type="entry name" value="HisKA"/>
    <property type="match status" value="1"/>
</dbReference>
<dbReference type="AlphaFoldDB" id="A0A1M6IRX2"/>
<dbReference type="Pfam" id="PF13188">
    <property type="entry name" value="PAS_8"/>
    <property type="match status" value="1"/>
</dbReference>
<dbReference type="SUPFAM" id="SSF55874">
    <property type="entry name" value="ATPase domain of HSP90 chaperone/DNA topoisomerase II/histidine kinase"/>
    <property type="match status" value="1"/>
</dbReference>
<dbReference type="PROSITE" id="PS50109">
    <property type="entry name" value="HIS_KIN"/>
    <property type="match status" value="1"/>
</dbReference>
<dbReference type="SMART" id="SM00387">
    <property type="entry name" value="HATPase_c"/>
    <property type="match status" value="1"/>
</dbReference>
<dbReference type="SUPFAM" id="SSF55785">
    <property type="entry name" value="PYP-like sensor domain (PAS domain)"/>
    <property type="match status" value="3"/>
</dbReference>
<dbReference type="OrthoDB" id="9766459at2"/>
<keyword evidence="4" id="KW-0808">Transferase</keyword>
<feature type="domain" description="Histidine kinase" evidence="7">
    <location>
        <begin position="606"/>
        <end position="832"/>
    </location>
</feature>
<dbReference type="InterPro" id="IPR036890">
    <property type="entry name" value="HATPase_C_sf"/>
</dbReference>
<keyword evidence="9" id="KW-1185">Reference proteome</keyword>
<keyword evidence="6" id="KW-0175">Coiled coil</keyword>
<dbReference type="Gene3D" id="3.30.565.10">
    <property type="entry name" value="Histidine kinase-like ATPase, C-terminal domain"/>
    <property type="match status" value="1"/>
</dbReference>
<dbReference type="EMBL" id="FQYU01000004">
    <property type="protein sequence ID" value="SHJ37204.1"/>
    <property type="molecule type" value="Genomic_DNA"/>
</dbReference>
<keyword evidence="3" id="KW-0597">Phosphoprotein</keyword>
<feature type="coiled-coil region" evidence="6">
    <location>
        <begin position="666"/>
        <end position="697"/>
    </location>
</feature>
<dbReference type="InterPro" id="IPR036097">
    <property type="entry name" value="HisK_dim/P_sf"/>
</dbReference>
<dbReference type="InterPro" id="IPR003594">
    <property type="entry name" value="HATPase_dom"/>
</dbReference>
<name>A0A1M6IRX2_9FLAO</name>
<dbReference type="InterPro" id="IPR003661">
    <property type="entry name" value="HisK_dim/P_dom"/>
</dbReference>
<dbReference type="RefSeq" id="WP_072994135.1">
    <property type="nucleotide sequence ID" value="NZ_FQYU01000004.1"/>
</dbReference>
<evidence type="ECO:0000256" key="5">
    <source>
        <dbReference type="ARBA" id="ARBA00022777"/>
    </source>
</evidence>
<dbReference type="GO" id="GO:0000155">
    <property type="term" value="F:phosphorelay sensor kinase activity"/>
    <property type="evidence" value="ECO:0007669"/>
    <property type="project" value="InterPro"/>
</dbReference>
<proteinExistence type="predicted"/>